<reference evidence="1" key="1">
    <citation type="submission" date="2023-04" db="EMBL/GenBank/DDBJ databases">
        <title>The human skin virome in hidradenitis suppurativa patients.</title>
        <authorList>
            <person name="Jansen D."/>
        </authorList>
    </citation>
    <scope>NUCLEOTIDE SEQUENCE</scope>
    <source>
        <strain evidence="1">VC3_JansenPhageF</strain>
    </source>
</reference>
<organism evidence="1">
    <name type="scientific">Staphylococcus phage HS09</name>
    <dbReference type="NCBI Taxonomy" id="3056401"/>
    <lineage>
        <taxon>Viruses</taxon>
    </lineage>
</organism>
<evidence type="ECO:0000313" key="1">
    <source>
        <dbReference type="EMBL" id="WLJ25804.1"/>
    </source>
</evidence>
<accession>A0AA49X4A5</accession>
<dbReference type="EMBL" id="OQ890316">
    <property type="protein sequence ID" value="WLJ25804.1"/>
    <property type="molecule type" value="Genomic_DNA"/>
</dbReference>
<sequence length="37" mass="4234">MNKLQLIKIALLIVILAEEIRSARNYKKAIGKPFSIH</sequence>
<protein>
    <submittedName>
        <fullName evidence="1">Uncharacterized protein</fullName>
    </submittedName>
</protein>
<name>A0AA49X4A5_9VIRU</name>
<proteinExistence type="predicted"/>